<dbReference type="EMBL" id="JABFAD010000011">
    <property type="protein sequence ID" value="MBA0812180.1"/>
    <property type="molecule type" value="Genomic_DNA"/>
</dbReference>
<dbReference type="Proteomes" id="UP000593560">
    <property type="component" value="Unassembled WGS sequence"/>
</dbReference>
<proteinExistence type="predicted"/>
<evidence type="ECO:0000313" key="2">
    <source>
        <dbReference type="EMBL" id="MBA0812180.1"/>
    </source>
</evidence>
<sequence>ERRFRTDCRAEKGLGEDINYDLCLVGKFLGERAINFAAMERTILSLRRPLQGASLKPTEDSSLYLIHFYHVIDLRKVILGGPCSFNNCILLIHQLSRGENPELVEFYHADFWVQVHDLHHGFASENLARSLGSGFGWRSEGKLDLDRFRGGGIREPRGVRTLLRQPLGGPPPKFLGSCSVHGECMATSGAVGDAKKGLREAL</sequence>
<evidence type="ECO:0000313" key="3">
    <source>
        <dbReference type="Proteomes" id="UP000593560"/>
    </source>
</evidence>
<name>A0A7J9HQP6_9ROSI</name>
<evidence type="ECO:0000259" key="1">
    <source>
        <dbReference type="Pfam" id="PF14111"/>
    </source>
</evidence>
<dbReference type="AlphaFoldDB" id="A0A7J9HQP6"/>
<organism evidence="2 3">
    <name type="scientific">Gossypium harknessii</name>
    <dbReference type="NCBI Taxonomy" id="34285"/>
    <lineage>
        <taxon>Eukaryota</taxon>
        <taxon>Viridiplantae</taxon>
        <taxon>Streptophyta</taxon>
        <taxon>Embryophyta</taxon>
        <taxon>Tracheophyta</taxon>
        <taxon>Spermatophyta</taxon>
        <taxon>Magnoliopsida</taxon>
        <taxon>eudicotyledons</taxon>
        <taxon>Gunneridae</taxon>
        <taxon>Pentapetalae</taxon>
        <taxon>rosids</taxon>
        <taxon>malvids</taxon>
        <taxon>Malvales</taxon>
        <taxon>Malvaceae</taxon>
        <taxon>Malvoideae</taxon>
        <taxon>Gossypium</taxon>
    </lineage>
</organism>
<gene>
    <name evidence="2" type="ORF">Gohar_026169</name>
</gene>
<reference evidence="2 3" key="1">
    <citation type="journal article" date="2019" name="Genome Biol. Evol.">
        <title>Insights into the evolution of the New World diploid cottons (Gossypium, subgenus Houzingenia) based on genome sequencing.</title>
        <authorList>
            <person name="Grover C.E."/>
            <person name="Arick M.A. 2nd"/>
            <person name="Thrash A."/>
            <person name="Conover J.L."/>
            <person name="Sanders W.S."/>
            <person name="Peterson D.G."/>
            <person name="Frelichowski J.E."/>
            <person name="Scheffler J.A."/>
            <person name="Scheffler B.E."/>
            <person name="Wendel J.F."/>
        </authorList>
    </citation>
    <scope>NUCLEOTIDE SEQUENCE [LARGE SCALE GENOMIC DNA]</scope>
    <source>
        <strain evidence="2">0</strain>
        <tissue evidence="2">Leaf</tissue>
    </source>
</reference>
<dbReference type="PANTHER" id="PTHR31286">
    <property type="entry name" value="GLYCINE-RICH CELL WALL STRUCTURAL PROTEIN 1.8-LIKE"/>
    <property type="match status" value="1"/>
</dbReference>
<dbReference type="PANTHER" id="PTHR31286:SF153">
    <property type="entry name" value="DUF4283 DOMAIN PROTEIN"/>
    <property type="match status" value="1"/>
</dbReference>
<dbReference type="InterPro" id="IPR040256">
    <property type="entry name" value="At4g02000-like"/>
</dbReference>
<dbReference type="Pfam" id="PF14111">
    <property type="entry name" value="DUF4283"/>
    <property type="match status" value="1"/>
</dbReference>
<keyword evidence="3" id="KW-1185">Reference proteome</keyword>
<comment type="caution">
    <text evidence="2">The sequence shown here is derived from an EMBL/GenBank/DDBJ whole genome shotgun (WGS) entry which is preliminary data.</text>
</comment>
<dbReference type="InterPro" id="IPR025558">
    <property type="entry name" value="DUF4283"/>
</dbReference>
<dbReference type="OrthoDB" id="993059at2759"/>
<feature type="non-terminal residue" evidence="2">
    <location>
        <position position="202"/>
    </location>
</feature>
<protein>
    <recommendedName>
        <fullName evidence="1">DUF4283 domain-containing protein</fullName>
    </recommendedName>
</protein>
<accession>A0A7J9HQP6</accession>
<feature type="domain" description="DUF4283" evidence="1">
    <location>
        <begin position="22"/>
        <end position="102"/>
    </location>
</feature>